<feature type="domain" description="Protein kinase" evidence="6">
    <location>
        <begin position="10"/>
        <end position="284"/>
    </location>
</feature>
<evidence type="ECO:0000256" key="1">
    <source>
        <dbReference type="ARBA" id="ARBA00012513"/>
    </source>
</evidence>
<dbReference type="CDD" id="cd14014">
    <property type="entry name" value="STKc_PknB_like"/>
    <property type="match status" value="1"/>
</dbReference>
<dbReference type="PROSITE" id="PS00108">
    <property type="entry name" value="PROTEIN_KINASE_ST"/>
    <property type="match status" value="1"/>
</dbReference>
<dbReference type="Gene3D" id="1.25.40.10">
    <property type="entry name" value="Tetratricopeptide repeat domain"/>
    <property type="match status" value="1"/>
</dbReference>
<keyword evidence="3" id="KW-0547">Nucleotide-binding</keyword>
<evidence type="ECO:0000256" key="5">
    <source>
        <dbReference type="ARBA" id="ARBA00022840"/>
    </source>
</evidence>
<organism evidence="7 8">
    <name type="scientific">Dyadobacter fermentans</name>
    <dbReference type="NCBI Taxonomy" id="94254"/>
    <lineage>
        <taxon>Bacteria</taxon>
        <taxon>Pseudomonadati</taxon>
        <taxon>Bacteroidota</taxon>
        <taxon>Cytophagia</taxon>
        <taxon>Cytophagales</taxon>
        <taxon>Spirosomataceae</taxon>
        <taxon>Dyadobacter</taxon>
    </lineage>
</organism>
<accession>A0ABU1R9M3</accession>
<dbReference type="GO" id="GO:0004674">
    <property type="term" value="F:protein serine/threonine kinase activity"/>
    <property type="evidence" value="ECO:0007669"/>
    <property type="project" value="UniProtKB-KW"/>
</dbReference>
<dbReference type="PROSITE" id="PS50011">
    <property type="entry name" value="PROTEIN_KINASE_DOM"/>
    <property type="match status" value="1"/>
</dbReference>
<protein>
    <recommendedName>
        <fullName evidence="1">non-specific serine/threonine protein kinase</fullName>
        <ecNumber evidence="1">2.7.11.1</ecNumber>
    </recommendedName>
</protein>
<dbReference type="InterPro" id="IPR008271">
    <property type="entry name" value="Ser/Thr_kinase_AS"/>
</dbReference>
<dbReference type="SUPFAM" id="SSF48452">
    <property type="entry name" value="TPR-like"/>
    <property type="match status" value="1"/>
</dbReference>
<gene>
    <name evidence="7" type="ORF">J2W84_006721</name>
</gene>
<dbReference type="Pfam" id="PF00069">
    <property type="entry name" value="Pkinase"/>
    <property type="match status" value="1"/>
</dbReference>
<dbReference type="SUPFAM" id="SSF56112">
    <property type="entry name" value="Protein kinase-like (PK-like)"/>
    <property type="match status" value="1"/>
</dbReference>
<keyword evidence="4 7" id="KW-0418">Kinase</keyword>
<dbReference type="PANTHER" id="PTHR43671">
    <property type="entry name" value="SERINE/THREONINE-PROTEIN KINASE NEK"/>
    <property type="match status" value="1"/>
</dbReference>
<evidence type="ECO:0000256" key="2">
    <source>
        <dbReference type="ARBA" id="ARBA00022679"/>
    </source>
</evidence>
<reference evidence="7 8" key="1">
    <citation type="submission" date="2023-07" db="EMBL/GenBank/DDBJ databases">
        <title>Sorghum-associated microbial communities from plants grown in Nebraska, USA.</title>
        <authorList>
            <person name="Schachtman D."/>
        </authorList>
    </citation>
    <scope>NUCLEOTIDE SEQUENCE [LARGE SCALE GENOMIC DNA]</scope>
    <source>
        <strain evidence="7 8">BE57</strain>
    </source>
</reference>
<proteinExistence type="predicted"/>
<dbReference type="EC" id="2.7.11.1" evidence="1"/>
<keyword evidence="8" id="KW-1185">Reference proteome</keyword>
<evidence type="ECO:0000259" key="6">
    <source>
        <dbReference type="PROSITE" id="PS50011"/>
    </source>
</evidence>
<dbReference type="SMART" id="SM00220">
    <property type="entry name" value="S_TKc"/>
    <property type="match status" value="1"/>
</dbReference>
<keyword evidence="5" id="KW-0067">ATP-binding</keyword>
<dbReference type="Proteomes" id="UP001264980">
    <property type="component" value="Unassembled WGS sequence"/>
</dbReference>
<comment type="caution">
    <text evidence="7">The sequence shown here is derived from an EMBL/GenBank/DDBJ whole genome shotgun (WGS) entry which is preliminary data.</text>
</comment>
<dbReference type="InterPro" id="IPR000719">
    <property type="entry name" value="Prot_kinase_dom"/>
</dbReference>
<keyword evidence="2" id="KW-0808">Transferase</keyword>
<dbReference type="Gene3D" id="3.30.200.20">
    <property type="entry name" value="Phosphorylase Kinase, domain 1"/>
    <property type="match status" value="1"/>
</dbReference>
<evidence type="ECO:0000313" key="8">
    <source>
        <dbReference type="Proteomes" id="UP001264980"/>
    </source>
</evidence>
<keyword evidence="7" id="KW-0723">Serine/threonine-protein kinase</keyword>
<sequence>MILENPLQARYRTVAVRKGGMANVFLSESMVRDDKTPFPRRVAIKQIRPELGKSDYLSELFFREGLTSLGVGTHPNIIKTYSAHHRSKELPFFILEYGDLNFRDFLVGSRPDVSDLIACFIGLCYGLDYLSHRFKNFVHADIKPENIIVVGGIAKIADFGLASFKMVAAQKMNGPAGTPLYLAPEVCLGESPTMQSDIYSFGCVMFEAFLGNQLAGATTVSNINELKQLQAAGQLYPLTTLSRLKFPPLERVISSCLYRDPAGRYANFGEVASDLASILRHSYGKETVKPDAQEPTSIEFYNICNGLFNLGYFADTISRIESNPELTNGSDRNLFLILKAKANERYGNNEECLKILHEEIEVTTLSLFEGAYRNFELAKAYFRRNELIRAEHYARMATNITQPYPDANALHSAILFALERNTEALSAAAQAWEKSGRLNYGINYIQLMIIMETDDYRHAIAIAITLQKKYPSSFEPFLILADIYFAGLERGDHSQKDDDSLIPGMKQLLAEAKLRHAPEIEIKQRLEKLNRYDT</sequence>
<evidence type="ECO:0000256" key="3">
    <source>
        <dbReference type="ARBA" id="ARBA00022741"/>
    </source>
</evidence>
<evidence type="ECO:0000256" key="4">
    <source>
        <dbReference type="ARBA" id="ARBA00022777"/>
    </source>
</evidence>
<dbReference type="PANTHER" id="PTHR43671:SF13">
    <property type="entry name" value="SERINE_THREONINE-PROTEIN KINASE NEK2"/>
    <property type="match status" value="1"/>
</dbReference>
<dbReference type="InterPro" id="IPR011990">
    <property type="entry name" value="TPR-like_helical_dom_sf"/>
</dbReference>
<name>A0ABU1R9M3_9BACT</name>
<evidence type="ECO:0000313" key="7">
    <source>
        <dbReference type="EMBL" id="MDR6809645.1"/>
    </source>
</evidence>
<dbReference type="InterPro" id="IPR050660">
    <property type="entry name" value="NEK_Ser/Thr_kinase"/>
</dbReference>
<dbReference type="RefSeq" id="WP_309993381.1">
    <property type="nucleotide sequence ID" value="NZ_JAVDTI010000011.1"/>
</dbReference>
<dbReference type="Gene3D" id="1.10.510.10">
    <property type="entry name" value="Transferase(Phosphotransferase) domain 1"/>
    <property type="match status" value="1"/>
</dbReference>
<dbReference type="EMBL" id="JAVDTI010000011">
    <property type="protein sequence ID" value="MDR6809645.1"/>
    <property type="molecule type" value="Genomic_DNA"/>
</dbReference>
<dbReference type="InterPro" id="IPR011009">
    <property type="entry name" value="Kinase-like_dom_sf"/>
</dbReference>